<dbReference type="AlphaFoldDB" id="A0A7Z2JIH9"/>
<keyword evidence="1" id="KW-0614">Plasmid</keyword>
<dbReference type="OrthoDB" id="9131809at2"/>
<evidence type="ECO:0000313" key="1">
    <source>
        <dbReference type="EMBL" id="QGZ66937.1"/>
    </source>
</evidence>
<reference evidence="1 2" key="1">
    <citation type="submission" date="2019-12" db="EMBL/GenBank/DDBJ databases">
        <title>Paraburkholderia acidiphila 7Q-K02 sp. nov and Paraburkholderia acidisoli DHF22 sp. nov., two strains isolated from forest soil.</title>
        <authorList>
            <person name="Gao Z."/>
            <person name="Qiu L."/>
        </authorList>
    </citation>
    <scope>NUCLEOTIDE SEQUENCE [LARGE SCALE GENOMIC DNA]</scope>
    <source>
        <strain evidence="1 2">DHF22</strain>
        <plasmid evidence="1 2">p1</plasmid>
    </source>
</reference>
<proteinExistence type="predicted"/>
<accession>A0A7Z2JIH9</accession>
<dbReference type="InterPro" id="IPR046569">
    <property type="entry name" value="DUF6723"/>
</dbReference>
<dbReference type="KEGG" id="pacs:FAZ98_34415"/>
<dbReference type="EMBL" id="CP046917">
    <property type="protein sequence ID" value="QGZ66937.1"/>
    <property type="molecule type" value="Genomic_DNA"/>
</dbReference>
<geneLocation type="plasmid" evidence="1 2">
    <name>p1</name>
</geneLocation>
<keyword evidence="2" id="KW-1185">Reference proteome</keyword>
<evidence type="ECO:0000313" key="2">
    <source>
        <dbReference type="Proteomes" id="UP000433577"/>
    </source>
</evidence>
<organism evidence="1 2">
    <name type="scientific">Paraburkholderia acidisoli</name>
    <dbReference type="NCBI Taxonomy" id="2571748"/>
    <lineage>
        <taxon>Bacteria</taxon>
        <taxon>Pseudomonadati</taxon>
        <taxon>Pseudomonadota</taxon>
        <taxon>Betaproteobacteria</taxon>
        <taxon>Burkholderiales</taxon>
        <taxon>Burkholderiaceae</taxon>
        <taxon>Paraburkholderia</taxon>
    </lineage>
</organism>
<protein>
    <submittedName>
        <fullName evidence="1">Uncharacterized protein</fullName>
    </submittedName>
</protein>
<dbReference type="Proteomes" id="UP000433577">
    <property type="component" value="Plasmid p1"/>
</dbReference>
<dbReference type="Pfam" id="PF20484">
    <property type="entry name" value="DUF6723"/>
    <property type="match status" value="1"/>
</dbReference>
<sequence length="83" mass="9418">MGKKKIFLPSLRAEDYEVICGQRINARGQYIGELRIRRTADGKVIYPFDGCKVPGPFETAEEARHATRQLAEELVRQDVANPE</sequence>
<dbReference type="RefSeq" id="WP_158958763.1">
    <property type="nucleotide sequence ID" value="NZ_CP046917.1"/>
</dbReference>
<gene>
    <name evidence="1" type="ORF">FAZ98_34415</name>
</gene>
<name>A0A7Z2JIH9_9BURK</name>